<reference evidence="3" key="1">
    <citation type="submission" date="2023-10" db="EMBL/GenBank/DDBJ databases">
        <title>Genome assemblies of two species of porcelain crab, Petrolisthes cinctipes and Petrolisthes manimaculis (Anomura: Porcellanidae).</title>
        <authorList>
            <person name="Angst P."/>
        </authorList>
    </citation>
    <scope>NUCLEOTIDE SEQUENCE</scope>
    <source>
        <strain evidence="3">PB745_01</strain>
        <tissue evidence="3">Gill</tissue>
    </source>
</reference>
<sequence length="49" mass="5262">MLVSICRRCSTDYVAVYAGTSTSSPLIDSLCGSQTRTIRFSGPSVLVDF</sequence>
<dbReference type="Gene3D" id="2.60.120.290">
    <property type="entry name" value="Spermadhesin, CUB domain"/>
    <property type="match status" value="1"/>
</dbReference>
<feature type="domain" description="CUB" evidence="2">
    <location>
        <begin position="7"/>
        <end position="49"/>
    </location>
</feature>
<keyword evidence="1" id="KW-1015">Disulfide bond</keyword>
<gene>
    <name evidence="3" type="ORF">Pcinc_033808</name>
</gene>
<evidence type="ECO:0000313" key="4">
    <source>
        <dbReference type="Proteomes" id="UP001286313"/>
    </source>
</evidence>
<dbReference type="InterPro" id="IPR035914">
    <property type="entry name" value="Sperma_CUB_dom_sf"/>
</dbReference>
<evidence type="ECO:0000259" key="2">
    <source>
        <dbReference type="Pfam" id="PF00431"/>
    </source>
</evidence>
<dbReference type="Proteomes" id="UP001286313">
    <property type="component" value="Unassembled WGS sequence"/>
</dbReference>
<accession>A0AAE1ERN0</accession>
<dbReference type="Pfam" id="PF00431">
    <property type="entry name" value="CUB"/>
    <property type="match status" value="1"/>
</dbReference>
<name>A0AAE1ERN0_PETCI</name>
<evidence type="ECO:0000256" key="1">
    <source>
        <dbReference type="ARBA" id="ARBA00023157"/>
    </source>
</evidence>
<dbReference type="AlphaFoldDB" id="A0AAE1ERN0"/>
<dbReference type="InterPro" id="IPR000859">
    <property type="entry name" value="CUB_dom"/>
</dbReference>
<protein>
    <recommendedName>
        <fullName evidence="2">CUB domain-containing protein</fullName>
    </recommendedName>
</protein>
<dbReference type="SUPFAM" id="SSF49854">
    <property type="entry name" value="Spermadhesin, CUB domain"/>
    <property type="match status" value="1"/>
</dbReference>
<comment type="caution">
    <text evidence="3">The sequence shown here is derived from an EMBL/GenBank/DDBJ whole genome shotgun (WGS) entry which is preliminary data.</text>
</comment>
<dbReference type="EMBL" id="JAWQEG010004815">
    <property type="protein sequence ID" value="KAK3860116.1"/>
    <property type="molecule type" value="Genomic_DNA"/>
</dbReference>
<proteinExistence type="predicted"/>
<organism evidence="3 4">
    <name type="scientific">Petrolisthes cinctipes</name>
    <name type="common">Flat porcelain crab</name>
    <dbReference type="NCBI Taxonomy" id="88211"/>
    <lineage>
        <taxon>Eukaryota</taxon>
        <taxon>Metazoa</taxon>
        <taxon>Ecdysozoa</taxon>
        <taxon>Arthropoda</taxon>
        <taxon>Crustacea</taxon>
        <taxon>Multicrustacea</taxon>
        <taxon>Malacostraca</taxon>
        <taxon>Eumalacostraca</taxon>
        <taxon>Eucarida</taxon>
        <taxon>Decapoda</taxon>
        <taxon>Pleocyemata</taxon>
        <taxon>Anomura</taxon>
        <taxon>Galatheoidea</taxon>
        <taxon>Porcellanidae</taxon>
        <taxon>Petrolisthes</taxon>
    </lineage>
</organism>
<feature type="non-terminal residue" evidence="3">
    <location>
        <position position="49"/>
    </location>
</feature>
<evidence type="ECO:0000313" key="3">
    <source>
        <dbReference type="EMBL" id="KAK3860116.1"/>
    </source>
</evidence>
<keyword evidence="4" id="KW-1185">Reference proteome</keyword>